<keyword evidence="15 24" id="KW-1133">Transmembrane helix</keyword>
<dbReference type="PANTHER" id="PTHR27007">
    <property type="match status" value="1"/>
</dbReference>
<feature type="compositionally biased region" description="Low complexity" evidence="23">
    <location>
        <begin position="741"/>
        <end position="771"/>
    </location>
</feature>
<feature type="transmembrane region" description="Helical" evidence="24">
    <location>
        <begin position="358"/>
        <end position="378"/>
    </location>
</feature>
<dbReference type="GO" id="GO:0002229">
    <property type="term" value="P:defense response to oomycetes"/>
    <property type="evidence" value="ECO:0007669"/>
    <property type="project" value="UniProtKB-ARBA"/>
</dbReference>
<comment type="caution">
    <text evidence="27">The sequence shown here is derived from an EMBL/GenBank/DDBJ whole genome shotgun (WGS) entry which is preliminary data.</text>
</comment>
<evidence type="ECO:0000256" key="19">
    <source>
        <dbReference type="ARBA" id="ARBA00058054"/>
    </source>
</evidence>
<evidence type="ECO:0000256" key="15">
    <source>
        <dbReference type="ARBA" id="ARBA00022989"/>
    </source>
</evidence>
<name>A0AAN8ZQ04_9MAGN</name>
<evidence type="ECO:0000256" key="14">
    <source>
        <dbReference type="ARBA" id="ARBA00022840"/>
    </source>
</evidence>
<dbReference type="GO" id="GO:0009626">
    <property type="term" value="P:plant-type hypersensitive response"/>
    <property type="evidence" value="ECO:0007669"/>
    <property type="project" value="UniProtKB-ARBA"/>
</dbReference>
<feature type="transmembrane region" description="Helical" evidence="24">
    <location>
        <begin position="64"/>
        <end position="86"/>
    </location>
</feature>
<keyword evidence="11 22" id="KW-0547">Nucleotide-binding</keyword>
<evidence type="ECO:0000256" key="20">
    <source>
        <dbReference type="ARBA" id="ARBA00058818"/>
    </source>
</evidence>
<keyword evidence="10" id="KW-0430">Lectin</keyword>
<dbReference type="EMBL" id="JBAMMX010000002">
    <property type="protein sequence ID" value="KAK6945856.1"/>
    <property type="molecule type" value="Genomic_DNA"/>
</dbReference>
<keyword evidence="5" id="KW-1003">Cell membrane</keyword>
<dbReference type="Proteomes" id="UP001370490">
    <property type="component" value="Unassembled WGS sequence"/>
</dbReference>
<keyword evidence="12" id="KW-0418">Kinase</keyword>
<evidence type="ECO:0000313" key="27">
    <source>
        <dbReference type="EMBL" id="KAK6945856.1"/>
    </source>
</evidence>
<dbReference type="FunFam" id="2.60.120.200:FF:000103">
    <property type="entry name" value="L-type lectin-domain containing receptor kinase IX.1"/>
    <property type="match status" value="1"/>
</dbReference>
<dbReference type="SUPFAM" id="SSF56112">
    <property type="entry name" value="Protein kinase-like (PK-like)"/>
    <property type="match status" value="1"/>
</dbReference>
<keyword evidence="7" id="KW-0808">Transferase</keyword>
<feature type="region of interest" description="Disordered" evidence="23">
    <location>
        <begin position="736"/>
        <end position="771"/>
    </location>
</feature>
<dbReference type="FunFam" id="1.10.510.10:FF:000240">
    <property type="entry name" value="Lectin-domain containing receptor kinase A4.3"/>
    <property type="match status" value="1"/>
</dbReference>
<evidence type="ECO:0000256" key="13">
    <source>
        <dbReference type="ARBA" id="ARBA00022821"/>
    </source>
</evidence>
<evidence type="ECO:0000256" key="10">
    <source>
        <dbReference type="ARBA" id="ARBA00022734"/>
    </source>
</evidence>
<evidence type="ECO:0000256" key="5">
    <source>
        <dbReference type="ARBA" id="ARBA00022475"/>
    </source>
</evidence>
<evidence type="ECO:0000256" key="22">
    <source>
        <dbReference type="PROSITE-ProRule" id="PRU10141"/>
    </source>
</evidence>
<evidence type="ECO:0000259" key="26">
    <source>
        <dbReference type="PROSITE" id="PS50011"/>
    </source>
</evidence>
<evidence type="ECO:0000256" key="16">
    <source>
        <dbReference type="ARBA" id="ARBA00023136"/>
    </source>
</evidence>
<dbReference type="Gene3D" id="3.30.200.20">
    <property type="entry name" value="Phosphorylase Kinase, domain 1"/>
    <property type="match status" value="1"/>
</dbReference>
<comment type="subcellular location">
    <subcellularLocation>
        <location evidence="1">Cell membrane</location>
        <topology evidence="1">Single-pass type I membrane protein</topology>
    </subcellularLocation>
</comment>
<sequence>MLLFTCQPSLSILVTLALSHFTNLEISTLIFLEPGLFLCQTYLQPEKMSLNNCSKSRPHSLIHLAGFLAMFSTFSFLSTYVTSLSFELTSFNPNDRRIIYEGNATCTEPVIQLTVNQRDKTMNGSTGRVRYGDLLHLWDKASGQVTNFSTHFSFVIDSQNSSNHADGFAFFLAPSDFPLPDNQQGRGLGLLSLSGNKPFNSSSEPFVAVEFDTWSNWEWDPPGEHVGIDVSSMLSVANVSWLSSILDGKQNDAWISYNSISKILQVNFTGYQNNTKILQNLSYPVDLSQLLPERVTFGFCAATGMYFEIHTLSYWNFSSDLQIDISPVPAPIEPNHTLTPPPLDHPVQEPGKKNTTGLVVGLSVGFLVLLLGVGLLWFGVKRMCNGEREEESTLFDPTLEDEFARGTGPRRFSYNELARATNNFSEEEKLGEGGFGAVYKGYLRELGDYVAIKRVSRGSQQGEKEYASEVRIISRLRHRNLVQLVGWCHEKRELLLVYELMSEGSLYTHLFKGKGPLSWNARYKIALGLASALLYLHEGWEQCVLHRDIKSSNIMLDSSFNAKLGDFGLARLVDHVKGAQTTMLAGTMGYMAPECATTGQATKESDIYSFGMVMLEIACGRKPIIPVQEGPPIRLVELVWDLFGTGKVREAVDPRLGDDFDEQEMKCLIVVGLWCAHPDSSLRPSIRQANHVLNFEAPFPTLPQSMPVPSYHVPSPAPVVSSALASSSASSTAFEIGQPPYSSSYSNTTDSSRPTAASAASSPSQTLLRPQ</sequence>
<dbReference type="Pfam" id="PF00139">
    <property type="entry name" value="Lectin_legB"/>
    <property type="match status" value="1"/>
</dbReference>
<evidence type="ECO:0000256" key="11">
    <source>
        <dbReference type="ARBA" id="ARBA00022741"/>
    </source>
</evidence>
<protein>
    <recommendedName>
        <fullName evidence="4">non-specific serine/threonine protein kinase</fullName>
        <ecNumber evidence="4">2.7.11.1</ecNumber>
    </recommendedName>
</protein>
<dbReference type="InterPro" id="IPR001220">
    <property type="entry name" value="Legume_lectin_dom"/>
</dbReference>
<evidence type="ECO:0000256" key="21">
    <source>
        <dbReference type="ARBA" id="ARBA00063357"/>
    </source>
</evidence>
<reference evidence="27 28" key="1">
    <citation type="submission" date="2023-12" db="EMBL/GenBank/DDBJ databases">
        <title>A high-quality genome assembly for Dillenia turbinata (Dilleniales).</title>
        <authorList>
            <person name="Chanderbali A."/>
        </authorList>
    </citation>
    <scope>NUCLEOTIDE SEQUENCE [LARGE SCALE GENOMIC DNA]</scope>
    <source>
        <strain evidence="27">LSX21</strain>
        <tissue evidence="27">Leaf</tissue>
    </source>
</reference>
<comment type="function">
    <text evidence="19">Involved in resistance response to the pathogenic oomycetes Phytophthora infestans and Phytophthora capsici.</text>
</comment>
<feature type="chain" id="PRO_5042843677" description="non-specific serine/threonine protein kinase" evidence="25">
    <location>
        <begin position="20"/>
        <end position="771"/>
    </location>
</feature>
<dbReference type="InterPro" id="IPR019825">
    <property type="entry name" value="Lectin_legB_Mn/Ca_BS"/>
</dbReference>
<dbReference type="PROSITE" id="PS50011">
    <property type="entry name" value="PROTEIN_KINASE_DOM"/>
    <property type="match status" value="1"/>
</dbReference>
<keyword evidence="28" id="KW-1185">Reference proteome</keyword>
<dbReference type="FunFam" id="3.30.200.20:FF:000168">
    <property type="entry name" value="L-type lectin-domain containing receptor kinase IX.1"/>
    <property type="match status" value="1"/>
</dbReference>
<dbReference type="Gene3D" id="2.60.120.200">
    <property type="match status" value="1"/>
</dbReference>
<dbReference type="Pfam" id="PF00069">
    <property type="entry name" value="Pkinase"/>
    <property type="match status" value="1"/>
</dbReference>
<evidence type="ECO:0000256" key="24">
    <source>
        <dbReference type="SAM" id="Phobius"/>
    </source>
</evidence>
<dbReference type="PROSITE" id="PS00307">
    <property type="entry name" value="LECTIN_LEGUME_BETA"/>
    <property type="match status" value="1"/>
</dbReference>
<dbReference type="InterPro" id="IPR013320">
    <property type="entry name" value="ConA-like_dom_sf"/>
</dbReference>
<evidence type="ECO:0000256" key="23">
    <source>
        <dbReference type="SAM" id="MobiDB-lite"/>
    </source>
</evidence>
<gene>
    <name evidence="27" type="ORF">RJ641_013400</name>
</gene>
<comment type="function">
    <text evidence="20">Promotes hydrogen peroxide H(2)O(2) production and cell death.</text>
</comment>
<dbReference type="InterPro" id="IPR011009">
    <property type="entry name" value="Kinase-like_dom_sf"/>
</dbReference>
<dbReference type="PROSITE" id="PS00108">
    <property type="entry name" value="PROTEIN_KINASE_ST"/>
    <property type="match status" value="1"/>
</dbReference>
<dbReference type="AlphaFoldDB" id="A0AAN8ZQ04"/>
<dbReference type="GO" id="GO:0005524">
    <property type="term" value="F:ATP binding"/>
    <property type="evidence" value="ECO:0007669"/>
    <property type="project" value="UniProtKB-UniRule"/>
</dbReference>
<keyword evidence="9 25" id="KW-0732">Signal</keyword>
<feature type="domain" description="Protein kinase" evidence="26">
    <location>
        <begin position="424"/>
        <end position="700"/>
    </location>
</feature>
<dbReference type="SMART" id="SM00220">
    <property type="entry name" value="S_TKc"/>
    <property type="match status" value="1"/>
</dbReference>
<dbReference type="InterPro" id="IPR017441">
    <property type="entry name" value="Protein_kinase_ATP_BS"/>
</dbReference>
<evidence type="ECO:0000256" key="25">
    <source>
        <dbReference type="SAM" id="SignalP"/>
    </source>
</evidence>
<organism evidence="27 28">
    <name type="scientific">Dillenia turbinata</name>
    <dbReference type="NCBI Taxonomy" id="194707"/>
    <lineage>
        <taxon>Eukaryota</taxon>
        <taxon>Viridiplantae</taxon>
        <taxon>Streptophyta</taxon>
        <taxon>Embryophyta</taxon>
        <taxon>Tracheophyta</taxon>
        <taxon>Spermatophyta</taxon>
        <taxon>Magnoliopsida</taxon>
        <taxon>eudicotyledons</taxon>
        <taxon>Gunneridae</taxon>
        <taxon>Pentapetalae</taxon>
        <taxon>Dilleniales</taxon>
        <taxon>Dilleniaceae</taxon>
        <taxon>Dillenia</taxon>
    </lineage>
</organism>
<evidence type="ECO:0000256" key="3">
    <source>
        <dbReference type="ARBA" id="ARBA00010217"/>
    </source>
</evidence>
<keyword evidence="13" id="KW-0611">Plant defense</keyword>
<dbReference type="GO" id="GO:0004674">
    <property type="term" value="F:protein serine/threonine kinase activity"/>
    <property type="evidence" value="ECO:0007669"/>
    <property type="project" value="UniProtKB-KW"/>
</dbReference>
<evidence type="ECO:0000256" key="18">
    <source>
        <dbReference type="ARBA" id="ARBA00023180"/>
    </source>
</evidence>
<keyword evidence="6" id="KW-0723">Serine/threonine-protein kinase</keyword>
<dbReference type="GO" id="GO:0030246">
    <property type="term" value="F:carbohydrate binding"/>
    <property type="evidence" value="ECO:0007669"/>
    <property type="project" value="UniProtKB-KW"/>
</dbReference>
<dbReference type="CDD" id="cd06899">
    <property type="entry name" value="lectin_legume_LecRK_Arcelin_ConA"/>
    <property type="match status" value="1"/>
</dbReference>
<comment type="similarity">
    <text evidence="2">In the N-terminal section; belongs to the leguminous lectin family.</text>
</comment>
<feature type="signal peptide" evidence="25">
    <location>
        <begin position="1"/>
        <end position="19"/>
    </location>
</feature>
<dbReference type="InterPro" id="IPR000719">
    <property type="entry name" value="Prot_kinase_dom"/>
</dbReference>
<evidence type="ECO:0000313" key="28">
    <source>
        <dbReference type="Proteomes" id="UP001370490"/>
    </source>
</evidence>
<dbReference type="GO" id="GO:0005886">
    <property type="term" value="C:plasma membrane"/>
    <property type="evidence" value="ECO:0007669"/>
    <property type="project" value="UniProtKB-SubCell"/>
</dbReference>
<dbReference type="CDD" id="cd14066">
    <property type="entry name" value="STKc_IRAK"/>
    <property type="match status" value="1"/>
</dbReference>
<evidence type="ECO:0000256" key="12">
    <source>
        <dbReference type="ARBA" id="ARBA00022777"/>
    </source>
</evidence>
<evidence type="ECO:0000256" key="17">
    <source>
        <dbReference type="ARBA" id="ARBA00023170"/>
    </source>
</evidence>
<evidence type="ECO:0000256" key="4">
    <source>
        <dbReference type="ARBA" id="ARBA00012513"/>
    </source>
</evidence>
<dbReference type="EC" id="2.7.11.1" evidence="4"/>
<dbReference type="PROSITE" id="PS00107">
    <property type="entry name" value="PROTEIN_KINASE_ATP"/>
    <property type="match status" value="1"/>
</dbReference>
<evidence type="ECO:0000256" key="7">
    <source>
        <dbReference type="ARBA" id="ARBA00022679"/>
    </source>
</evidence>
<keyword evidence="8 24" id="KW-0812">Transmembrane</keyword>
<keyword evidence="14 22" id="KW-0067">ATP-binding</keyword>
<keyword evidence="17" id="KW-0675">Receptor</keyword>
<dbReference type="InterPro" id="IPR008271">
    <property type="entry name" value="Ser/Thr_kinase_AS"/>
</dbReference>
<comment type="similarity">
    <text evidence="3">In the C-terminal section; belongs to the protein kinase superfamily. Ser/Thr protein kinase family.</text>
</comment>
<comment type="subunit">
    <text evidence="21">Interacts with ABCG40.</text>
</comment>
<dbReference type="InterPro" id="IPR050528">
    <property type="entry name" value="L-type_Lectin-RKs"/>
</dbReference>
<evidence type="ECO:0000256" key="6">
    <source>
        <dbReference type="ARBA" id="ARBA00022527"/>
    </source>
</evidence>
<keyword evidence="16 24" id="KW-0472">Membrane</keyword>
<evidence type="ECO:0000256" key="1">
    <source>
        <dbReference type="ARBA" id="ARBA00004251"/>
    </source>
</evidence>
<dbReference type="Gene3D" id="1.10.510.10">
    <property type="entry name" value="Transferase(Phosphotransferase) domain 1"/>
    <property type="match status" value="1"/>
</dbReference>
<evidence type="ECO:0000256" key="2">
    <source>
        <dbReference type="ARBA" id="ARBA00008536"/>
    </source>
</evidence>
<accession>A0AAN8ZQ04</accession>
<proteinExistence type="inferred from homology"/>
<evidence type="ECO:0000256" key="9">
    <source>
        <dbReference type="ARBA" id="ARBA00022729"/>
    </source>
</evidence>
<evidence type="ECO:0000256" key="8">
    <source>
        <dbReference type="ARBA" id="ARBA00022692"/>
    </source>
</evidence>
<feature type="binding site" evidence="22">
    <location>
        <position position="453"/>
    </location>
    <ligand>
        <name>ATP</name>
        <dbReference type="ChEBI" id="CHEBI:30616"/>
    </ligand>
</feature>
<keyword evidence="18" id="KW-0325">Glycoprotein</keyword>
<dbReference type="SUPFAM" id="SSF49899">
    <property type="entry name" value="Concanavalin A-like lectins/glucanases"/>
    <property type="match status" value="1"/>
</dbReference>